<feature type="domain" description="A-factor biosynthesis hotdog" evidence="1">
    <location>
        <begin position="197"/>
        <end position="264"/>
    </location>
</feature>
<dbReference type="RefSeq" id="WP_078634166.1">
    <property type="nucleotide sequence ID" value="NZ_CM007717.1"/>
</dbReference>
<dbReference type="EMBL" id="CP050692">
    <property type="protein sequence ID" value="QIT45592.1"/>
    <property type="molecule type" value="Genomic_DNA"/>
</dbReference>
<evidence type="ECO:0000313" key="2">
    <source>
        <dbReference type="EMBL" id="QIT45592.1"/>
    </source>
</evidence>
<dbReference type="InterPro" id="IPR005509">
    <property type="entry name" value="AfsA_hotdog_dom"/>
</dbReference>
<dbReference type="Proteomes" id="UP000502504">
    <property type="component" value="Chromosome"/>
</dbReference>
<feature type="domain" description="A-factor biosynthesis hotdog" evidence="1">
    <location>
        <begin position="27"/>
        <end position="160"/>
    </location>
</feature>
<dbReference type="NCBIfam" id="NF041195">
    <property type="entry name" value="ScbA_BarX_GamBu"/>
    <property type="match status" value="1"/>
</dbReference>
<evidence type="ECO:0000259" key="1">
    <source>
        <dbReference type="Pfam" id="PF03756"/>
    </source>
</evidence>
<sequence length="317" mass="34072">MPADMADKAAVRLTPDATAGIPVTAAYVHKVEVSEVLLREAWATGEDTYRIRADWPRSHGFYTSRHGLHDPLLLAETVRQAVPLLSHAGYGAPFGHRQSWSSLNYALTPAALAVGEGDTEIELRVACRDVVRRAGRLASMNLQVEIVRDGTRVGTARTRFANHAPVLYERIRGPYADLAGATARALPPAPPVDPARVGRGHPADVVLAASDVPGRSRLRVDLGHPVLFDHPVDHAPGMLLLEAARQAAQAVAHPRPVVAVGMDTLFTRYCELDAECWIHAGLLDSPDSGTTRAVVSLVQNDLCVFSGVITLREIPGA</sequence>
<protein>
    <recommendedName>
        <fullName evidence="1">A-factor biosynthesis hotdog domain-containing protein</fullName>
    </recommendedName>
</protein>
<dbReference type="AlphaFoldDB" id="A0AAE7CLN1"/>
<dbReference type="Pfam" id="PF03756">
    <property type="entry name" value="AfsA"/>
    <property type="match status" value="2"/>
</dbReference>
<proteinExistence type="predicted"/>
<gene>
    <name evidence="2" type="ORF">HCX60_20325</name>
</gene>
<evidence type="ECO:0000313" key="3">
    <source>
        <dbReference type="Proteomes" id="UP000502504"/>
    </source>
</evidence>
<reference evidence="2 3" key="1">
    <citation type="submission" date="2020-03" db="EMBL/GenBank/DDBJ databases">
        <title>Is there a link between lipid content and antibiotic production in Streptomyces?</title>
        <authorList>
            <person name="David M."/>
            <person name="Lejeune C."/>
            <person name="Abreu S."/>
            <person name="Thibessard A."/>
            <person name="Leblond P."/>
            <person name="Chaminade P."/>
            <person name="Virolle M.-J."/>
        </authorList>
    </citation>
    <scope>NUCLEOTIDE SEQUENCE [LARGE SCALE GENOMIC DNA]</scope>
    <source>
        <strain evidence="2 3">DSM 41481</strain>
    </source>
</reference>
<organism evidence="2 3">
    <name type="scientific">Streptomyces antibioticus</name>
    <dbReference type="NCBI Taxonomy" id="1890"/>
    <lineage>
        <taxon>Bacteria</taxon>
        <taxon>Bacillati</taxon>
        <taxon>Actinomycetota</taxon>
        <taxon>Actinomycetes</taxon>
        <taxon>Kitasatosporales</taxon>
        <taxon>Streptomycetaceae</taxon>
        <taxon>Streptomyces</taxon>
    </lineage>
</organism>
<accession>A0AAE7CLN1</accession>
<dbReference type="GO" id="GO:0016740">
    <property type="term" value="F:transferase activity"/>
    <property type="evidence" value="ECO:0007669"/>
    <property type="project" value="InterPro"/>
</dbReference>
<dbReference type="InterPro" id="IPR047757">
    <property type="entry name" value="AfsA-like"/>
</dbReference>
<name>A0AAE7CLN1_STRAT</name>